<accession>A0A1I5HA13</accession>
<dbReference type="RefSeq" id="WP_091687545.1">
    <property type="nucleotide sequence ID" value="NZ_BAABFM010000002.1"/>
</dbReference>
<dbReference type="Proteomes" id="UP000198806">
    <property type="component" value="Unassembled WGS sequence"/>
</dbReference>
<evidence type="ECO:0000313" key="3">
    <source>
        <dbReference type="EMBL" id="SFO45019.1"/>
    </source>
</evidence>
<evidence type="ECO:0000256" key="1">
    <source>
        <dbReference type="SAM" id="MobiDB-lite"/>
    </source>
</evidence>
<dbReference type="STRING" id="1527.SAMN04489757_12733"/>
<feature type="compositionally biased region" description="Basic residues" evidence="1">
    <location>
        <begin position="93"/>
        <end position="118"/>
    </location>
</feature>
<keyword evidence="2" id="KW-1133">Transmembrane helix</keyword>
<feature type="compositionally biased region" description="Basic and acidic residues" evidence="1">
    <location>
        <begin position="119"/>
        <end position="130"/>
    </location>
</feature>
<proteinExistence type="predicted"/>
<keyword evidence="4" id="KW-1185">Reference proteome</keyword>
<evidence type="ECO:0008006" key="5">
    <source>
        <dbReference type="Google" id="ProtNLM"/>
    </source>
</evidence>
<dbReference type="OrthoDB" id="2087351at2"/>
<evidence type="ECO:0000313" key="4">
    <source>
        <dbReference type="Proteomes" id="UP000198806"/>
    </source>
</evidence>
<dbReference type="AlphaFoldDB" id="A0A1I5HA13"/>
<feature type="region of interest" description="Disordered" evidence="1">
    <location>
        <begin position="93"/>
        <end position="130"/>
    </location>
</feature>
<sequence length="389" mass="45533">MINLILLILKILVIILASILGILLSLVLIVLLVPIRYQMYGEKKDEIRLEGKASWLLHLIYLRFTYESNKFIIRLRIFGKLFYDSQNYNDKKKKIKREKKKKNKKVKAGKRRGKKSRKVNKENEDKVRTSREIKENRIAEEAADNVVGKVNPGYIHEAIDDIKDTIIEKAKEEFIEEPIEKAMDKDKEKTDKDKRDNSIMESIDGTNETEEDSWDFHKDSETYKGLFGKIKAFLQKILKIPKKIIELITKIKNSIKKLYFIITEILEKWHKIKAFLKNEVNKKGIKNTFRSIKKIFNHIRPRKLKIDVEFGTGDPCSTGQLLGGLAVFYGYYGEAAHIVPNFETAILEGTIFCKGRIRLFTLLIICIKLIFNREFRKLIENFNAFKEEL</sequence>
<keyword evidence="2" id="KW-0812">Transmembrane</keyword>
<dbReference type="EMBL" id="FOWD01000027">
    <property type="protein sequence ID" value="SFO45019.1"/>
    <property type="molecule type" value="Genomic_DNA"/>
</dbReference>
<name>A0A1I5HA13_9FIRM</name>
<protein>
    <recommendedName>
        <fullName evidence="5">DUF2953 domain-containing protein</fullName>
    </recommendedName>
</protein>
<feature type="transmembrane region" description="Helical" evidence="2">
    <location>
        <begin position="6"/>
        <end position="33"/>
    </location>
</feature>
<keyword evidence="2" id="KW-0472">Membrane</keyword>
<feature type="compositionally biased region" description="Basic and acidic residues" evidence="1">
    <location>
        <begin position="182"/>
        <end position="198"/>
    </location>
</feature>
<dbReference type="Pfam" id="PF11167">
    <property type="entry name" value="DUF2953"/>
    <property type="match status" value="1"/>
</dbReference>
<feature type="region of interest" description="Disordered" evidence="1">
    <location>
        <begin position="182"/>
        <end position="214"/>
    </location>
</feature>
<organism evidence="3 4">
    <name type="scientific">Anaerocolumna aminovalerica</name>
    <dbReference type="NCBI Taxonomy" id="1527"/>
    <lineage>
        <taxon>Bacteria</taxon>
        <taxon>Bacillati</taxon>
        <taxon>Bacillota</taxon>
        <taxon>Clostridia</taxon>
        <taxon>Lachnospirales</taxon>
        <taxon>Lachnospiraceae</taxon>
        <taxon>Anaerocolumna</taxon>
    </lineage>
</organism>
<gene>
    <name evidence="3" type="ORF">SAMN04489757_12733</name>
</gene>
<reference evidence="3 4" key="1">
    <citation type="submission" date="2016-10" db="EMBL/GenBank/DDBJ databases">
        <authorList>
            <person name="de Groot N.N."/>
        </authorList>
    </citation>
    <scope>NUCLEOTIDE SEQUENCE [LARGE SCALE GENOMIC DNA]</scope>
    <source>
        <strain evidence="3 4">DSM 1283</strain>
    </source>
</reference>
<dbReference type="InterPro" id="IPR021338">
    <property type="entry name" value="DUF2953"/>
</dbReference>
<evidence type="ECO:0000256" key="2">
    <source>
        <dbReference type="SAM" id="Phobius"/>
    </source>
</evidence>